<dbReference type="AlphaFoldDB" id="A0A9W8A8H3"/>
<evidence type="ECO:0000256" key="3">
    <source>
        <dbReference type="ARBA" id="ARBA00022723"/>
    </source>
</evidence>
<evidence type="ECO:0000256" key="2">
    <source>
        <dbReference type="ARBA" id="ARBA00005830"/>
    </source>
</evidence>
<dbReference type="PANTHER" id="PTHR20883:SF15">
    <property type="entry name" value="PHYTANOYL-COA DIOXYGENASE DOMAIN-CONTAINING PROTEIN 1"/>
    <property type="match status" value="1"/>
</dbReference>
<evidence type="ECO:0008006" key="7">
    <source>
        <dbReference type="Google" id="ProtNLM"/>
    </source>
</evidence>
<dbReference type="EMBL" id="JANBPU010000005">
    <property type="protein sequence ID" value="KAJ1921337.1"/>
    <property type="molecule type" value="Genomic_DNA"/>
</dbReference>
<dbReference type="Gene3D" id="2.60.120.620">
    <property type="entry name" value="q2cbj1_9rhob like domain"/>
    <property type="match status" value="1"/>
</dbReference>
<dbReference type="GO" id="GO:0046872">
    <property type="term" value="F:metal ion binding"/>
    <property type="evidence" value="ECO:0007669"/>
    <property type="project" value="UniProtKB-KW"/>
</dbReference>
<dbReference type="OrthoDB" id="445007at2759"/>
<dbReference type="Proteomes" id="UP001150538">
    <property type="component" value="Unassembled WGS sequence"/>
</dbReference>
<dbReference type="PANTHER" id="PTHR20883">
    <property type="entry name" value="PHYTANOYL-COA DIOXYGENASE DOMAIN CONTAINING 1"/>
    <property type="match status" value="1"/>
</dbReference>
<sequence>MVGLTKELKSKYDADGFVTIPSFLSENELNDMKQEAQKLLNAFDPTDHPKTMFSTEESGKGHVGDRYFLESEDKIRYFLEEEAVDANGKLLVPNDKAINKIGHGLHVLNPVFSAVSLSSSIKEIANTLGFKDPLVLQSMLIFKQPRIGGSVPSHQDSSFLYTDPPSAVGFWFALEDCTIYNGCLEFVPGSHKTAPITKRFVTKEDGSGTMFIDISKEPAPVVDNSEFHTVEVKAGSLVIIHGSVIHRSAPNRSEKSRHIYTFHMIEGAYSYDEKNWLQPRTKPFTKLFA</sequence>
<gene>
    <name evidence="5" type="ORF">H4219_000653</name>
</gene>
<keyword evidence="6" id="KW-1185">Reference proteome</keyword>
<evidence type="ECO:0000313" key="5">
    <source>
        <dbReference type="EMBL" id="KAJ1921337.1"/>
    </source>
</evidence>
<dbReference type="SUPFAM" id="SSF51197">
    <property type="entry name" value="Clavaminate synthase-like"/>
    <property type="match status" value="1"/>
</dbReference>
<comment type="cofactor">
    <cofactor evidence="1">
        <name>Fe cation</name>
        <dbReference type="ChEBI" id="CHEBI:24875"/>
    </cofactor>
</comment>
<dbReference type="InterPro" id="IPR008775">
    <property type="entry name" value="Phytyl_CoA_dOase-like"/>
</dbReference>
<evidence type="ECO:0000313" key="6">
    <source>
        <dbReference type="Proteomes" id="UP001150538"/>
    </source>
</evidence>
<comment type="similarity">
    <text evidence="2">Belongs to the PhyH family.</text>
</comment>
<dbReference type="Pfam" id="PF05721">
    <property type="entry name" value="PhyH"/>
    <property type="match status" value="1"/>
</dbReference>
<name>A0A9W8A8H3_9FUNG</name>
<comment type="caution">
    <text evidence="5">The sequence shown here is derived from an EMBL/GenBank/DDBJ whole genome shotgun (WGS) entry which is preliminary data.</text>
</comment>
<organism evidence="5 6">
    <name type="scientific">Mycoemilia scoparia</name>
    <dbReference type="NCBI Taxonomy" id="417184"/>
    <lineage>
        <taxon>Eukaryota</taxon>
        <taxon>Fungi</taxon>
        <taxon>Fungi incertae sedis</taxon>
        <taxon>Zoopagomycota</taxon>
        <taxon>Kickxellomycotina</taxon>
        <taxon>Kickxellomycetes</taxon>
        <taxon>Kickxellales</taxon>
        <taxon>Kickxellaceae</taxon>
        <taxon>Mycoemilia</taxon>
    </lineage>
</organism>
<reference evidence="5" key="1">
    <citation type="submission" date="2022-07" db="EMBL/GenBank/DDBJ databases">
        <title>Phylogenomic reconstructions and comparative analyses of Kickxellomycotina fungi.</title>
        <authorList>
            <person name="Reynolds N.K."/>
            <person name="Stajich J.E."/>
            <person name="Barry K."/>
            <person name="Grigoriev I.V."/>
            <person name="Crous P."/>
            <person name="Smith M.E."/>
        </authorList>
    </citation>
    <scope>NUCLEOTIDE SEQUENCE</scope>
    <source>
        <strain evidence="5">NBRC 100468</strain>
    </source>
</reference>
<protein>
    <recommendedName>
        <fullName evidence="7">Phytanoyl-CoA dioxygenase</fullName>
    </recommendedName>
</protein>
<keyword evidence="4" id="KW-0408">Iron</keyword>
<evidence type="ECO:0000256" key="4">
    <source>
        <dbReference type="ARBA" id="ARBA00023004"/>
    </source>
</evidence>
<keyword evidence="3" id="KW-0479">Metal-binding</keyword>
<accession>A0A9W8A8H3</accession>
<evidence type="ECO:0000256" key="1">
    <source>
        <dbReference type="ARBA" id="ARBA00001962"/>
    </source>
</evidence>
<proteinExistence type="inferred from homology"/>